<dbReference type="Pfam" id="PF00171">
    <property type="entry name" value="Aldedh"/>
    <property type="match status" value="1"/>
</dbReference>
<evidence type="ECO:0000256" key="3">
    <source>
        <dbReference type="ARBA" id="ARBA00023002"/>
    </source>
</evidence>
<dbReference type="STRING" id="553467.SAMN04488063_3138"/>
<evidence type="ECO:0000313" key="7">
    <source>
        <dbReference type="Proteomes" id="UP000198876"/>
    </source>
</evidence>
<gene>
    <name evidence="6" type="ORF">SAMN04488063_3138</name>
</gene>
<feature type="domain" description="Aldehyde dehydrogenase" evidence="5">
    <location>
        <begin position="11"/>
        <end position="476"/>
    </location>
</feature>
<dbReference type="Proteomes" id="UP000198876">
    <property type="component" value="Unassembled WGS sequence"/>
</dbReference>
<dbReference type="InterPro" id="IPR016161">
    <property type="entry name" value="Ald_DH/histidinol_DH"/>
</dbReference>
<evidence type="ECO:0000256" key="2">
    <source>
        <dbReference type="ARBA" id="ARBA00011881"/>
    </source>
</evidence>
<dbReference type="Gene3D" id="3.40.605.10">
    <property type="entry name" value="Aldehyde Dehydrogenase, Chain A, domain 1"/>
    <property type="match status" value="1"/>
</dbReference>
<dbReference type="GO" id="GO:0016620">
    <property type="term" value="F:oxidoreductase activity, acting on the aldehyde or oxo group of donors, NAD or NADP as acceptor"/>
    <property type="evidence" value="ECO:0007669"/>
    <property type="project" value="InterPro"/>
</dbReference>
<comment type="similarity">
    <text evidence="1">Belongs to the aldehyde dehydrogenase family.</text>
</comment>
<evidence type="ECO:0000256" key="1">
    <source>
        <dbReference type="ARBA" id="ARBA00009986"/>
    </source>
</evidence>
<keyword evidence="3" id="KW-0560">Oxidoreductase</keyword>
<evidence type="ECO:0000313" key="6">
    <source>
        <dbReference type="EMBL" id="SFG86284.1"/>
    </source>
</evidence>
<dbReference type="EMBL" id="FOOQ01000005">
    <property type="protein sequence ID" value="SFG86284.1"/>
    <property type="molecule type" value="Genomic_DNA"/>
</dbReference>
<evidence type="ECO:0000256" key="4">
    <source>
        <dbReference type="SAM" id="MobiDB-lite"/>
    </source>
</evidence>
<dbReference type="InterPro" id="IPR016163">
    <property type="entry name" value="Ald_DH_C"/>
</dbReference>
<name>A0A1I2VA89_9EURY</name>
<feature type="region of interest" description="Disordered" evidence="4">
    <location>
        <begin position="1"/>
        <end position="21"/>
    </location>
</feature>
<evidence type="ECO:0000259" key="5">
    <source>
        <dbReference type="Pfam" id="PF00171"/>
    </source>
</evidence>
<dbReference type="OrthoDB" id="6342at2157"/>
<keyword evidence="7" id="KW-1185">Reference proteome</keyword>
<accession>A0A1I2VA89</accession>
<dbReference type="InterPro" id="IPR015590">
    <property type="entry name" value="Aldehyde_DH_dom"/>
</dbReference>
<dbReference type="SUPFAM" id="SSF53720">
    <property type="entry name" value="ALDH-like"/>
    <property type="match status" value="1"/>
</dbReference>
<sequence>MPTTNYIDGEWTDAESGETLEVTNPAYPDEVVAEYAKGSAEDAEAAIEAAAAASEEWGATPGPERGAILNQTARLLEDRKDELTETLVREEGKTPAEAGPEVQRAIDIFYYYAQKASDHGGTVKAASGRSKNLYTRKEPLGVAGLITPWNYPIAIPAWKIAPALATGNAVVIKPASLAPGVAKGIVECLDEAGIPDGALNMVIGSGSDVGGVITDHDAVDAVSFTGSSAVGHHVYDAATDDQKRIQTEMGGKNPTVVSDTADVEEAVDIVASGAFGVTGQACTATSRAIVYDDVYDEFVDGVVAAAEDIEVGPGLDGYDMGPHVSESELESTLEYVDIGQDEGATLETGGEEVELDDADGYFVSPAVFSDVDPEMDIAQEEVFGPVLSVIRVENYEEAVEVANGVDYGLAASIVTDDHSEANRYVEDIEAGVVKLNEKTTGLELHVPFGGMKNSSSNTYREQGDDALEFFTTTKTVYDNY</sequence>
<dbReference type="PANTHER" id="PTHR11699">
    <property type="entry name" value="ALDEHYDE DEHYDROGENASE-RELATED"/>
    <property type="match status" value="1"/>
</dbReference>
<dbReference type="InterPro" id="IPR016162">
    <property type="entry name" value="Ald_DH_N"/>
</dbReference>
<dbReference type="AlphaFoldDB" id="A0A1I2VA89"/>
<protein>
    <submittedName>
        <fullName evidence="6">Aldehyde dehydrogenase (NAD+)</fullName>
    </submittedName>
</protein>
<reference evidence="7" key="1">
    <citation type="submission" date="2016-10" db="EMBL/GenBank/DDBJ databases">
        <authorList>
            <person name="Varghese N."/>
            <person name="Submissions S."/>
        </authorList>
    </citation>
    <scope>NUCLEOTIDE SEQUENCE [LARGE SCALE GENOMIC DNA]</scope>
    <source>
        <strain evidence="7">CGMCC 1.7739</strain>
    </source>
</reference>
<comment type="subunit">
    <text evidence="2">Homotetramer.</text>
</comment>
<proteinExistence type="inferred from homology"/>
<dbReference type="Gene3D" id="3.40.309.10">
    <property type="entry name" value="Aldehyde Dehydrogenase, Chain A, domain 2"/>
    <property type="match status" value="1"/>
</dbReference>
<dbReference type="FunFam" id="3.40.605.10:FF:000007">
    <property type="entry name" value="NAD/NADP-dependent betaine aldehyde dehydrogenase"/>
    <property type="match status" value="1"/>
</dbReference>
<dbReference type="RefSeq" id="WP_092893507.1">
    <property type="nucleotide sequence ID" value="NZ_FOOQ01000005.1"/>
</dbReference>
<organism evidence="6 7">
    <name type="scientific">Halopelagius inordinatus</name>
    <dbReference type="NCBI Taxonomy" id="553467"/>
    <lineage>
        <taxon>Archaea</taxon>
        <taxon>Methanobacteriati</taxon>
        <taxon>Methanobacteriota</taxon>
        <taxon>Stenosarchaea group</taxon>
        <taxon>Halobacteria</taxon>
        <taxon>Halobacteriales</taxon>
        <taxon>Haloferacaceae</taxon>
    </lineage>
</organism>